<evidence type="ECO:0000313" key="3">
    <source>
        <dbReference type="EMBL" id="QKD84435.1"/>
    </source>
</evidence>
<keyword evidence="4" id="KW-1185">Reference proteome</keyword>
<evidence type="ECO:0000259" key="2">
    <source>
        <dbReference type="PROSITE" id="PS51820"/>
    </source>
</evidence>
<protein>
    <submittedName>
        <fullName evidence="3">Fibro-slime domain-containing protein</fullName>
    </submittedName>
</protein>
<dbReference type="AlphaFoldDB" id="A0A6M8BQ60"/>
<feature type="region of interest" description="Disordered" evidence="1">
    <location>
        <begin position="955"/>
        <end position="975"/>
    </location>
</feature>
<dbReference type="PANTHER" id="PTHR31137">
    <property type="entry name" value="PROTEIN PSIB-RELATED-RELATED"/>
    <property type="match status" value="1"/>
</dbReference>
<sequence length="975" mass="107747">MAIIQLTAKVRDFRADHPDFENKRTPLETGLVLPILGEDNKPVFNEGRSPRSHTITSKNTFDQWFRSVPGVNAETEIPLELDNGVGQPGGNYRYHRESFFPIDDRLFGNLDKELFLLDQNGMPGNTLSPIGERLRAKKNQNSNPDDRFNLTTPGAYRHPDDGKFHNYHFTLETSAKFTYQGTEEFVFEGDDDLWVFIGNQSIGGGRTGALLAIDIGGVHGKERRKLDLRLNNPQNQAADPSRHLKLNLRQHLGLNLSDAYAPLNLELTVGETYEFFFFFAERHTHRCTFRIETSLLLKPLPRVRIEATQPNAVEPTPYAAAVPGQFRISLVDGATAPAGGLWVRYRLKDLPAPRMAIAHQDFVLSSPAMPPSSDRVLIPAGQTSVLLTVTPLDDNNPDEGREEVCVELLGYENGGYQLGDRTEDTVFIANYAPPLATVQKLRDAVEPRPGETMTETHVGLFEISLAGDLPLENTPVRYRVIETPGLPAATPGSDYEPLSGTVTINRATRTAQIRVVARADVAGNEGVEYVSIELLPQVDYRLPAVGAAGRSAMLSITDPALPPPPPPLVRIYAVREALEPRPSEALTEFHVGLFEVSLEGPILQDQTTVRYRVVMPADVRNATPGQDYEPLSGVVTVNRAAGNAQIRVVARADVAGDEVNPQEHVVLELVPDVTYRLPAVGEPGRSARIRILDRPVPPPLPIARIRTLRNAREPLPGEAIAERHTALFEVSLEDVAPQGQTTVRYRVITPPGLHHATFGQDYDPLSGVVQIDPSSRKAHIPVFARADVPGDEAATPEHVVLELLPDAAYRVPNPGEPGRTAAIVITDMPIATLQATQRWTKEPKDAQAQRTMRPADKGKFVVTMRPKPPAPMFVNYVVNRNARKAAQPRDYTLDPPQRVRIDPQTGQGIIWVTPHADNQDEDNERVVLQLRPGDGYLPHWELPQITDVVVIQDTRPRNPVDSNPDPGDIFFPQPT</sequence>
<dbReference type="KEGG" id="theu:HPC62_21610"/>
<dbReference type="InterPro" id="IPR038081">
    <property type="entry name" value="CalX-like_sf"/>
</dbReference>
<organism evidence="3 4">
    <name type="scientific">Thermoleptolyngbya sichuanensis A183</name>
    <dbReference type="NCBI Taxonomy" id="2737172"/>
    <lineage>
        <taxon>Bacteria</taxon>
        <taxon>Bacillati</taxon>
        <taxon>Cyanobacteriota</taxon>
        <taxon>Cyanophyceae</taxon>
        <taxon>Oculatellales</taxon>
        <taxon>Oculatellaceae</taxon>
        <taxon>Thermoleptolyngbya</taxon>
        <taxon>Thermoleptolyngbya sichuanensis</taxon>
    </lineage>
</organism>
<dbReference type="InterPro" id="IPR037524">
    <property type="entry name" value="PA14/GLEYA"/>
</dbReference>
<feature type="domain" description="PA14" evidence="2">
    <location>
        <begin position="120"/>
        <end position="322"/>
    </location>
</feature>
<dbReference type="PROSITE" id="PS51820">
    <property type="entry name" value="PA14"/>
    <property type="match status" value="1"/>
</dbReference>
<dbReference type="NCBIfam" id="TIGR02148">
    <property type="entry name" value="Fibro_Slime"/>
    <property type="match status" value="1"/>
</dbReference>
<evidence type="ECO:0000313" key="4">
    <source>
        <dbReference type="Proteomes" id="UP000505210"/>
    </source>
</evidence>
<dbReference type="GO" id="GO:0005576">
    <property type="term" value="C:extracellular region"/>
    <property type="evidence" value="ECO:0007669"/>
    <property type="project" value="TreeGrafter"/>
</dbReference>
<gene>
    <name evidence="3" type="ORF">HPC62_21610</name>
</gene>
<dbReference type="Proteomes" id="UP000505210">
    <property type="component" value="Chromosome"/>
</dbReference>
<reference evidence="3 4" key="1">
    <citation type="submission" date="2020-05" db="EMBL/GenBank/DDBJ databases">
        <title>Complete genome sequence of of a novel Thermoleptolyngbya strain isolated from hot springs of Ganzi, Sichuan China.</title>
        <authorList>
            <person name="Tang J."/>
            <person name="Daroch M."/>
            <person name="Li L."/>
            <person name="Waleron K."/>
            <person name="Waleron M."/>
            <person name="Waleron M."/>
        </authorList>
    </citation>
    <scope>NUCLEOTIDE SEQUENCE [LARGE SCALE GENOMIC DNA]</scope>
    <source>
        <strain evidence="3 4">PKUAC-SCTA183</strain>
    </source>
</reference>
<dbReference type="InterPro" id="IPR051154">
    <property type="entry name" value="Prespore-cell_inducing_factor"/>
</dbReference>
<accession>A0A6M8BQ60</accession>
<dbReference type="RefSeq" id="WP_172358463.1">
    <property type="nucleotide sequence ID" value="NZ_CP053661.1"/>
</dbReference>
<dbReference type="Gene3D" id="2.60.40.2030">
    <property type="match status" value="1"/>
</dbReference>
<proteinExistence type="predicted"/>
<name>A0A6M8BQ60_9CYAN</name>
<dbReference type="InterPro" id="IPR011874">
    <property type="entry name" value="Fibro_Slime"/>
</dbReference>
<evidence type="ECO:0000256" key="1">
    <source>
        <dbReference type="SAM" id="MobiDB-lite"/>
    </source>
</evidence>
<dbReference type="SUPFAM" id="SSF141072">
    <property type="entry name" value="CalX-like"/>
    <property type="match status" value="2"/>
</dbReference>
<dbReference type="EMBL" id="CP053661">
    <property type="protein sequence ID" value="QKD84435.1"/>
    <property type="molecule type" value="Genomic_DNA"/>
</dbReference>